<comment type="subunit">
    <text evidence="4">Homohexamer; trimer of dimers.</text>
</comment>
<reference evidence="6 7" key="1">
    <citation type="submission" date="2020-08" db="EMBL/GenBank/DDBJ databases">
        <title>Sequencing the genomes of 1000 actinobacteria strains.</title>
        <authorList>
            <person name="Klenk H.-P."/>
        </authorList>
    </citation>
    <scope>NUCLEOTIDE SEQUENCE [LARGE SCALE GENOMIC DNA]</scope>
    <source>
        <strain evidence="6 7">DSM 45084</strain>
    </source>
</reference>
<dbReference type="InterPro" id="IPR025559">
    <property type="entry name" value="Eis_dom"/>
</dbReference>
<dbReference type="PROSITE" id="PS51186">
    <property type="entry name" value="GNAT"/>
    <property type="match status" value="1"/>
</dbReference>
<dbReference type="AlphaFoldDB" id="A0A7W7T1T3"/>
<evidence type="ECO:0000256" key="4">
    <source>
        <dbReference type="HAMAP-Rule" id="MF_01812"/>
    </source>
</evidence>
<evidence type="ECO:0000313" key="7">
    <source>
        <dbReference type="Proteomes" id="UP000542674"/>
    </source>
</evidence>
<dbReference type="RefSeq" id="WP_184668346.1">
    <property type="nucleotide sequence ID" value="NZ_BAABAI010000039.1"/>
</dbReference>
<protein>
    <submittedName>
        <fullName evidence="6">Putative acetyltransferase</fullName>
    </submittedName>
</protein>
<dbReference type="HAMAP" id="MF_01812">
    <property type="entry name" value="Eis"/>
    <property type="match status" value="1"/>
</dbReference>
<feature type="active site" description="Proton acceptor; via carboxylate" evidence="4">
    <location>
        <position position="405"/>
    </location>
</feature>
<dbReference type="Pfam" id="PF17668">
    <property type="entry name" value="Acetyltransf_17"/>
    <property type="match status" value="1"/>
</dbReference>
<feature type="binding site" evidence="4">
    <location>
        <begin position="120"/>
        <end position="121"/>
    </location>
    <ligand>
        <name>acetyl-CoA</name>
        <dbReference type="ChEBI" id="CHEBI:57288"/>
    </ligand>
</feature>
<dbReference type="InterPro" id="IPR041380">
    <property type="entry name" value="Acetyltransf_17"/>
</dbReference>
<dbReference type="Gene3D" id="3.30.1050.10">
    <property type="entry name" value="SCP2 sterol-binding domain"/>
    <property type="match status" value="1"/>
</dbReference>
<dbReference type="EMBL" id="JACHJS010000001">
    <property type="protein sequence ID" value="MBB4965002.1"/>
    <property type="molecule type" value="Genomic_DNA"/>
</dbReference>
<comment type="similarity">
    <text evidence="1 4">Belongs to the acetyltransferase Eis family.</text>
</comment>
<dbReference type="NCBIfam" id="NF002367">
    <property type="entry name" value="PRK01346.1-4"/>
    <property type="match status" value="1"/>
</dbReference>
<keyword evidence="7" id="KW-1185">Reference proteome</keyword>
<dbReference type="GO" id="GO:0034069">
    <property type="term" value="F:aminoglycoside N-acetyltransferase activity"/>
    <property type="evidence" value="ECO:0007669"/>
    <property type="project" value="TreeGrafter"/>
</dbReference>
<accession>A0A7W7T1T3</accession>
<comment type="caution">
    <text evidence="6">The sequence shown here is derived from an EMBL/GenBank/DDBJ whole genome shotgun (WGS) entry which is preliminary data.</text>
</comment>
<evidence type="ECO:0000256" key="1">
    <source>
        <dbReference type="ARBA" id="ARBA00009213"/>
    </source>
</evidence>
<feature type="binding site" evidence="4">
    <location>
        <begin position="84"/>
        <end position="86"/>
    </location>
    <ligand>
        <name>acetyl-CoA</name>
        <dbReference type="ChEBI" id="CHEBI:57288"/>
    </ligand>
</feature>
<dbReference type="PANTHER" id="PTHR37817">
    <property type="entry name" value="N-ACETYLTRANSFERASE EIS"/>
    <property type="match status" value="1"/>
</dbReference>
<dbReference type="InterPro" id="IPR000182">
    <property type="entry name" value="GNAT_dom"/>
</dbReference>
<evidence type="ECO:0000256" key="3">
    <source>
        <dbReference type="ARBA" id="ARBA00023315"/>
    </source>
</evidence>
<keyword evidence="3 4" id="KW-0012">Acyltransferase</keyword>
<feature type="domain" description="N-acetyltransferase" evidence="5">
    <location>
        <begin position="4"/>
        <end position="151"/>
    </location>
</feature>
<evidence type="ECO:0000259" key="5">
    <source>
        <dbReference type="PROSITE" id="PS51186"/>
    </source>
</evidence>
<dbReference type="Proteomes" id="UP000542674">
    <property type="component" value="Unassembled WGS sequence"/>
</dbReference>
<dbReference type="GO" id="GO:0030649">
    <property type="term" value="P:aminoglycoside antibiotic catabolic process"/>
    <property type="evidence" value="ECO:0007669"/>
    <property type="project" value="TreeGrafter"/>
</dbReference>
<gene>
    <name evidence="6" type="ORF">F4559_002361</name>
</gene>
<name>A0A7W7T1T3_9PSEU</name>
<sequence>MTTHDIRVLDDESDHRAAHTLFRRTLHRGPAPDGPWAFLRDAYEPGRALGAYGDGGLVGTVQSFPSSLAVPGGAVVPMSAVSRVGVRADWTRRGVLTALQRVQLRSFRERGDVAATLRASEAGIYGRYGYGVASRFRKVTIDRLRMGALPKPTGRVRSVSAADGTDVLREIFEQVSPVRPGTIGRWPGWWAQNYARVVGTDEEPQVAVRSGESGDDGYVAYVVDSGGHDDGEDRPATLTVADLWARTPEAWVDLWLFVLGVDLVRTVTAADRPVDEPLEWLVGDRRAVRTVDVVDETWLRLVDVPEALARRTYAPVDDTVVLGVRDAFLPENDGAYVVGRSGVERTSAAPELVLDVDRLGSVYLGDLSFADAAAARRVEVVDPTAPARADRLFATAEVPWCGTFF</sequence>
<organism evidence="6 7">
    <name type="scientific">Saccharothrix violaceirubra</name>
    <dbReference type="NCBI Taxonomy" id="413306"/>
    <lineage>
        <taxon>Bacteria</taxon>
        <taxon>Bacillati</taxon>
        <taxon>Actinomycetota</taxon>
        <taxon>Actinomycetes</taxon>
        <taxon>Pseudonocardiales</taxon>
        <taxon>Pseudonocardiaceae</taxon>
        <taxon>Saccharothrix</taxon>
    </lineage>
</organism>
<dbReference type="InterPro" id="IPR036527">
    <property type="entry name" value="SCP2_sterol-bd_dom_sf"/>
</dbReference>
<dbReference type="PANTHER" id="PTHR37817:SF1">
    <property type="entry name" value="N-ACETYLTRANSFERASE EIS"/>
    <property type="match status" value="1"/>
</dbReference>
<dbReference type="Gene3D" id="3.40.630.30">
    <property type="match status" value="2"/>
</dbReference>
<dbReference type="InterPro" id="IPR022902">
    <property type="entry name" value="NAcTrfase_Eis"/>
</dbReference>
<dbReference type="Pfam" id="PF13530">
    <property type="entry name" value="SCP2_2"/>
    <property type="match status" value="1"/>
</dbReference>
<feature type="binding site" evidence="4">
    <location>
        <begin position="92"/>
        <end position="97"/>
    </location>
    <ligand>
        <name>acetyl-CoA</name>
        <dbReference type="ChEBI" id="CHEBI:57288"/>
    </ligand>
</feature>
<keyword evidence="2 4" id="KW-0808">Transferase</keyword>
<dbReference type="InterPro" id="IPR016181">
    <property type="entry name" value="Acyl_CoA_acyltransferase"/>
</dbReference>
<evidence type="ECO:0000256" key="2">
    <source>
        <dbReference type="ARBA" id="ARBA00022679"/>
    </source>
</evidence>
<dbReference type="SUPFAM" id="SSF55729">
    <property type="entry name" value="Acyl-CoA N-acyltransferases (Nat)"/>
    <property type="match status" value="1"/>
</dbReference>
<evidence type="ECO:0000313" key="6">
    <source>
        <dbReference type="EMBL" id="MBB4965002.1"/>
    </source>
</evidence>
<dbReference type="InterPro" id="IPR051554">
    <property type="entry name" value="Acetyltransferase_Eis"/>
</dbReference>
<feature type="active site" description="Proton donor" evidence="4">
    <location>
        <position position="125"/>
    </location>
</feature>
<dbReference type="Pfam" id="PF13527">
    <property type="entry name" value="Acetyltransf_9"/>
    <property type="match status" value="1"/>
</dbReference>
<proteinExistence type="inferred from homology"/>
<dbReference type="SUPFAM" id="SSF55718">
    <property type="entry name" value="SCP-like"/>
    <property type="match status" value="1"/>
</dbReference>